<sequence length="303" mass="33023">MEGLMKIQQLRYVVAVADAGSVTEAARRLNVSQPALSAGLSALEADLGGAIFDRRRGAMRLTQLGVRFHRRAVSILRECDVARMEFRRGLERSTIAVGVLPTIAMPLVLDFTRRFAIAEPRMEMTLREGAERTLMDWLAHGRIDAALTISDQVGADAWIPLEGDPLALVCSCDHPFARRGSVRLADLDGVNFILRAHCERGREAHEILEIRGVRLRLVLRTDQDQRALAAVRAGLGVTIAPRSLVGRDTAFVPIEDLGLARTVGLHLGPSIDPELAAMLTGILKAANGDFADAGEVTPLRHHN</sequence>
<comment type="caution">
    <text evidence="6">The sequence shown here is derived from an EMBL/GenBank/DDBJ whole genome shotgun (WGS) entry which is preliminary data.</text>
</comment>
<protein>
    <recommendedName>
        <fullName evidence="5">HTH lysR-type domain-containing protein</fullName>
    </recommendedName>
</protein>
<evidence type="ECO:0000259" key="5">
    <source>
        <dbReference type="PROSITE" id="PS50931"/>
    </source>
</evidence>
<proteinExistence type="inferred from homology"/>
<dbReference type="Pfam" id="PF03466">
    <property type="entry name" value="LysR_substrate"/>
    <property type="match status" value="1"/>
</dbReference>
<dbReference type="PRINTS" id="PR00039">
    <property type="entry name" value="HTHLYSR"/>
</dbReference>
<dbReference type="GO" id="GO:0003700">
    <property type="term" value="F:DNA-binding transcription factor activity"/>
    <property type="evidence" value="ECO:0007669"/>
    <property type="project" value="InterPro"/>
</dbReference>
<evidence type="ECO:0000256" key="2">
    <source>
        <dbReference type="ARBA" id="ARBA00023015"/>
    </source>
</evidence>
<evidence type="ECO:0000256" key="3">
    <source>
        <dbReference type="ARBA" id="ARBA00023125"/>
    </source>
</evidence>
<gene>
    <name evidence="6" type="ORF">AUP44_06480</name>
</gene>
<accession>A0A161R2K2</accession>
<dbReference type="PANTHER" id="PTHR30346:SF28">
    <property type="entry name" value="HTH-TYPE TRANSCRIPTIONAL REGULATOR CYNR"/>
    <property type="match status" value="1"/>
</dbReference>
<name>A0A161R2K2_9PROT</name>
<dbReference type="AlphaFoldDB" id="A0A161R2K2"/>
<comment type="similarity">
    <text evidence="1">Belongs to the LysR transcriptional regulatory family.</text>
</comment>
<evidence type="ECO:0000313" key="6">
    <source>
        <dbReference type="EMBL" id="KYO51856.1"/>
    </source>
</evidence>
<organism evidence="6 7">
    <name type="scientific">Tistrella mobilis</name>
    <dbReference type="NCBI Taxonomy" id="171437"/>
    <lineage>
        <taxon>Bacteria</taxon>
        <taxon>Pseudomonadati</taxon>
        <taxon>Pseudomonadota</taxon>
        <taxon>Alphaproteobacteria</taxon>
        <taxon>Geminicoccales</taxon>
        <taxon>Geminicoccaceae</taxon>
        <taxon>Tistrella</taxon>
    </lineage>
</organism>
<dbReference type="CDD" id="cd05466">
    <property type="entry name" value="PBP2_LTTR_substrate"/>
    <property type="match status" value="1"/>
</dbReference>
<dbReference type="OrthoDB" id="8679465at2"/>
<dbReference type="Gene3D" id="1.10.10.10">
    <property type="entry name" value="Winged helix-like DNA-binding domain superfamily/Winged helix DNA-binding domain"/>
    <property type="match status" value="1"/>
</dbReference>
<dbReference type="SUPFAM" id="SSF53850">
    <property type="entry name" value="Periplasmic binding protein-like II"/>
    <property type="match status" value="1"/>
</dbReference>
<evidence type="ECO:0000313" key="7">
    <source>
        <dbReference type="Proteomes" id="UP000075787"/>
    </source>
</evidence>
<evidence type="ECO:0000256" key="4">
    <source>
        <dbReference type="ARBA" id="ARBA00023163"/>
    </source>
</evidence>
<evidence type="ECO:0000256" key="1">
    <source>
        <dbReference type="ARBA" id="ARBA00009437"/>
    </source>
</evidence>
<dbReference type="Pfam" id="PF00126">
    <property type="entry name" value="HTH_1"/>
    <property type="match status" value="1"/>
</dbReference>
<dbReference type="InterPro" id="IPR000847">
    <property type="entry name" value="LysR_HTH_N"/>
</dbReference>
<dbReference type="InterPro" id="IPR036388">
    <property type="entry name" value="WH-like_DNA-bd_sf"/>
</dbReference>
<dbReference type="Gene3D" id="3.40.190.10">
    <property type="entry name" value="Periplasmic binding protein-like II"/>
    <property type="match status" value="2"/>
</dbReference>
<dbReference type="PANTHER" id="PTHR30346">
    <property type="entry name" value="TRANSCRIPTIONAL DUAL REGULATOR HCAR-RELATED"/>
    <property type="match status" value="1"/>
</dbReference>
<dbReference type="GO" id="GO:0003677">
    <property type="term" value="F:DNA binding"/>
    <property type="evidence" value="ECO:0007669"/>
    <property type="project" value="UniProtKB-KW"/>
</dbReference>
<dbReference type="GO" id="GO:0032993">
    <property type="term" value="C:protein-DNA complex"/>
    <property type="evidence" value="ECO:0007669"/>
    <property type="project" value="TreeGrafter"/>
</dbReference>
<dbReference type="SUPFAM" id="SSF46785">
    <property type="entry name" value="Winged helix' DNA-binding domain"/>
    <property type="match status" value="1"/>
</dbReference>
<keyword evidence="3" id="KW-0238">DNA-binding</keyword>
<dbReference type="PROSITE" id="PS50931">
    <property type="entry name" value="HTH_LYSR"/>
    <property type="match status" value="1"/>
</dbReference>
<dbReference type="InterPro" id="IPR036390">
    <property type="entry name" value="WH_DNA-bd_sf"/>
</dbReference>
<keyword evidence="2" id="KW-0805">Transcription regulation</keyword>
<dbReference type="EMBL" id="LPZR01000164">
    <property type="protein sequence ID" value="KYO51856.1"/>
    <property type="molecule type" value="Genomic_DNA"/>
</dbReference>
<keyword evidence="4" id="KW-0804">Transcription</keyword>
<dbReference type="Proteomes" id="UP000075787">
    <property type="component" value="Unassembled WGS sequence"/>
</dbReference>
<feature type="domain" description="HTH lysR-type" evidence="5">
    <location>
        <begin position="5"/>
        <end position="62"/>
    </location>
</feature>
<dbReference type="FunFam" id="1.10.10.10:FF:000001">
    <property type="entry name" value="LysR family transcriptional regulator"/>
    <property type="match status" value="1"/>
</dbReference>
<reference evidence="6 7" key="1">
    <citation type="submission" date="2015-12" db="EMBL/GenBank/DDBJ databases">
        <title>Genome sequence of Tistrella mobilis MCCC 1A02139.</title>
        <authorList>
            <person name="Lu L."/>
            <person name="Lai Q."/>
            <person name="Shao Z."/>
            <person name="Qian P."/>
        </authorList>
    </citation>
    <scope>NUCLEOTIDE SEQUENCE [LARGE SCALE GENOMIC DNA]</scope>
    <source>
        <strain evidence="6 7">MCCC 1A02139</strain>
    </source>
</reference>
<dbReference type="InterPro" id="IPR005119">
    <property type="entry name" value="LysR_subst-bd"/>
</dbReference>